<sequence>MIMTTTISPTIYRGEDKALAGIVLAVLTFWLFAQSTLNIGPEMATDLGMSPATMNIALVAAALFCGTFIVAAGGMADVLGRVRVMMLGNLLNITGSVLIATAMGGFATEMVIFGRILQGLAAACIMSASLALVKTYWLGRSRQRAVSIWSMGSWGGMGFCALVAGLITTSPLGWRGIFVAGAITSMVSILLTRHIPESAPARHIGLRLDWAGITTLALAVISLQVFITQGEMLGWSTWIPWALLALSLGLFVAFLRIERLSRWPVLDLTLFINCTFSGATLVNFLMSATGGVVAVVMWIQQMSWGVSSTVSGLTSIGFAVFVVVFIRVGERFMQMKGPRAAVVTASVLVAVAITLLMITNVSQETYVAISLLGFSLFGIGLGLFATPITDTALNTLPDDRAGAGAGMFKMSSSLGAALGIAISTSVFTAALDPTVSEGSVTSAGVLALAINLAFTLFALAAALLLLPGRKTTRPDFDGLPGGDATSPDAAPTAQGARVVS</sequence>
<dbReference type="Gene3D" id="1.20.1250.20">
    <property type="entry name" value="MFS general substrate transporter like domains"/>
    <property type="match status" value="1"/>
</dbReference>
<accession>Q8FLL8</accession>
<feature type="transmembrane region" description="Helical" evidence="7">
    <location>
        <begin position="112"/>
        <end position="133"/>
    </location>
</feature>
<dbReference type="Pfam" id="PF07690">
    <property type="entry name" value="MFS_1"/>
    <property type="match status" value="1"/>
</dbReference>
<dbReference type="GO" id="GO:0005886">
    <property type="term" value="C:plasma membrane"/>
    <property type="evidence" value="ECO:0007669"/>
    <property type="project" value="UniProtKB-SubCell"/>
</dbReference>
<evidence type="ECO:0000313" key="10">
    <source>
        <dbReference type="Proteomes" id="UP000001409"/>
    </source>
</evidence>
<dbReference type="CDD" id="cd17321">
    <property type="entry name" value="MFS_MMR_MDR_like"/>
    <property type="match status" value="1"/>
</dbReference>
<keyword evidence="4 7" id="KW-1133">Transmembrane helix</keyword>
<evidence type="ECO:0000313" key="9">
    <source>
        <dbReference type="EMBL" id="BAC19660.1"/>
    </source>
</evidence>
<dbReference type="SUPFAM" id="SSF103473">
    <property type="entry name" value="MFS general substrate transporter"/>
    <property type="match status" value="1"/>
</dbReference>
<feature type="domain" description="Major facilitator superfamily (MFS) profile" evidence="8">
    <location>
        <begin position="18"/>
        <end position="470"/>
    </location>
</feature>
<evidence type="ECO:0000256" key="6">
    <source>
        <dbReference type="SAM" id="MobiDB-lite"/>
    </source>
</evidence>
<name>Q8FLL8_COREF</name>
<dbReference type="eggNOG" id="COG0477">
    <property type="taxonomic scope" value="Bacteria"/>
</dbReference>
<feature type="transmembrane region" description="Helical" evidence="7">
    <location>
        <begin position="173"/>
        <end position="192"/>
    </location>
</feature>
<evidence type="ECO:0000256" key="3">
    <source>
        <dbReference type="ARBA" id="ARBA00022692"/>
    </source>
</evidence>
<dbReference type="STRING" id="196164.gene:10743300"/>
<dbReference type="InterPro" id="IPR036259">
    <property type="entry name" value="MFS_trans_sf"/>
</dbReference>
<feature type="transmembrane region" description="Helical" evidence="7">
    <location>
        <begin position="145"/>
        <end position="167"/>
    </location>
</feature>
<dbReference type="InterPro" id="IPR011701">
    <property type="entry name" value="MFS"/>
</dbReference>
<dbReference type="AlphaFoldDB" id="Q8FLL8"/>
<organism evidence="9 10">
    <name type="scientific">Corynebacterium efficiens (strain DSM 44549 / YS-314 / AJ 12310 / JCM 11189 / NBRC 100395)</name>
    <dbReference type="NCBI Taxonomy" id="196164"/>
    <lineage>
        <taxon>Bacteria</taxon>
        <taxon>Bacillati</taxon>
        <taxon>Actinomycetota</taxon>
        <taxon>Actinomycetes</taxon>
        <taxon>Mycobacteriales</taxon>
        <taxon>Corynebacteriaceae</taxon>
        <taxon>Corynebacterium</taxon>
    </lineage>
</organism>
<dbReference type="PANTHER" id="PTHR42718">
    <property type="entry name" value="MAJOR FACILITATOR SUPERFAMILY MULTIDRUG TRANSPORTER MFSC"/>
    <property type="match status" value="1"/>
</dbReference>
<feature type="region of interest" description="Disordered" evidence="6">
    <location>
        <begin position="476"/>
        <end position="500"/>
    </location>
</feature>
<dbReference type="KEGG" id="cef:CE2850"/>
<keyword evidence="3 7" id="KW-0812">Transmembrane</keyword>
<protein>
    <submittedName>
        <fullName evidence="9">Putative membrane protein</fullName>
    </submittedName>
</protein>
<proteinExistence type="predicted"/>
<feature type="transmembrane region" description="Helical" evidence="7">
    <location>
        <begin position="238"/>
        <end position="257"/>
    </location>
</feature>
<evidence type="ECO:0000256" key="1">
    <source>
        <dbReference type="ARBA" id="ARBA00004651"/>
    </source>
</evidence>
<keyword evidence="5 7" id="KW-0472">Membrane</keyword>
<dbReference type="Proteomes" id="UP000001409">
    <property type="component" value="Chromosome"/>
</dbReference>
<comment type="subcellular location">
    <subcellularLocation>
        <location evidence="1">Cell membrane</location>
        <topology evidence="1">Multi-pass membrane protein</topology>
    </subcellularLocation>
</comment>
<feature type="transmembrane region" description="Helical" evidence="7">
    <location>
        <begin position="204"/>
        <end position="226"/>
    </location>
</feature>
<evidence type="ECO:0000259" key="8">
    <source>
        <dbReference type="PROSITE" id="PS50850"/>
    </source>
</evidence>
<dbReference type="RefSeq" id="WP_006768796.1">
    <property type="nucleotide sequence ID" value="NC_004369.1"/>
</dbReference>
<dbReference type="OrthoDB" id="2412976at2"/>
<evidence type="ECO:0000256" key="4">
    <source>
        <dbReference type="ARBA" id="ARBA00022989"/>
    </source>
</evidence>
<feature type="transmembrane region" description="Helical" evidence="7">
    <location>
        <begin position="305"/>
        <end position="328"/>
    </location>
</feature>
<reference evidence="9 10" key="1">
    <citation type="journal article" date="2003" name="Genome Res.">
        <title>Comparative complete genome sequence analysis of the amino acid replacements responsible for the thermostability of Corynebacterium efficiens.</title>
        <authorList>
            <person name="Nishio Y."/>
            <person name="Nakamura Y."/>
            <person name="Kawarabayasi Y."/>
            <person name="Usuda Y."/>
            <person name="Kimura E."/>
            <person name="Sugimoto S."/>
            <person name="Matsui K."/>
            <person name="Yamagishi A."/>
            <person name="Kikuchi H."/>
            <person name="Ikeo K."/>
            <person name="Gojobori T."/>
        </authorList>
    </citation>
    <scope>NUCLEOTIDE SEQUENCE [LARGE SCALE GENOMIC DNA]</scope>
    <source>
        <strain evidence="10">DSM 44549 / YS-314 / AJ 12310 / JCM 11189 / NBRC 100395</strain>
    </source>
</reference>
<feature type="transmembrane region" description="Helical" evidence="7">
    <location>
        <begin position="84"/>
        <end position="106"/>
    </location>
</feature>
<feature type="transmembrane region" description="Helical" evidence="7">
    <location>
        <begin position="52"/>
        <end position="72"/>
    </location>
</feature>
<feature type="transmembrane region" description="Helical" evidence="7">
    <location>
        <begin position="269"/>
        <end position="299"/>
    </location>
</feature>
<evidence type="ECO:0000256" key="2">
    <source>
        <dbReference type="ARBA" id="ARBA00022448"/>
    </source>
</evidence>
<feature type="transmembrane region" description="Helical" evidence="7">
    <location>
        <begin position="443"/>
        <end position="466"/>
    </location>
</feature>
<dbReference type="InterPro" id="IPR020846">
    <property type="entry name" value="MFS_dom"/>
</dbReference>
<dbReference type="HOGENOM" id="CLU_000960_28_3_11"/>
<evidence type="ECO:0000256" key="5">
    <source>
        <dbReference type="ARBA" id="ARBA00023136"/>
    </source>
</evidence>
<feature type="transmembrane region" description="Helical" evidence="7">
    <location>
        <begin position="340"/>
        <end position="359"/>
    </location>
</feature>
<keyword evidence="10" id="KW-1185">Reference proteome</keyword>
<dbReference type="PANTHER" id="PTHR42718:SF9">
    <property type="entry name" value="MAJOR FACILITATOR SUPERFAMILY MULTIDRUG TRANSPORTER MFSC"/>
    <property type="match status" value="1"/>
</dbReference>
<dbReference type="EMBL" id="BA000035">
    <property type="protein sequence ID" value="BAC19660.1"/>
    <property type="molecule type" value="Genomic_DNA"/>
</dbReference>
<dbReference type="Gene3D" id="1.20.1720.10">
    <property type="entry name" value="Multidrug resistance protein D"/>
    <property type="match status" value="1"/>
</dbReference>
<feature type="transmembrane region" description="Helical" evidence="7">
    <location>
        <begin position="365"/>
        <end position="386"/>
    </location>
</feature>
<keyword evidence="2" id="KW-0813">Transport</keyword>
<dbReference type="PROSITE" id="PS50850">
    <property type="entry name" value="MFS"/>
    <property type="match status" value="1"/>
</dbReference>
<accession>C8NS59</accession>
<evidence type="ECO:0000256" key="7">
    <source>
        <dbReference type="SAM" id="Phobius"/>
    </source>
</evidence>
<feature type="transmembrane region" description="Helical" evidence="7">
    <location>
        <begin position="18"/>
        <end position="40"/>
    </location>
</feature>
<dbReference type="GO" id="GO:0022857">
    <property type="term" value="F:transmembrane transporter activity"/>
    <property type="evidence" value="ECO:0007669"/>
    <property type="project" value="InterPro"/>
</dbReference>
<feature type="transmembrane region" description="Helical" evidence="7">
    <location>
        <begin position="407"/>
        <end position="431"/>
    </location>
</feature>